<evidence type="ECO:0000313" key="5">
    <source>
        <dbReference type="EMBL" id="TFY80362.1"/>
    </source>
</evidence>
<feature type="compositionally biased region" description="Low complexity" evidence="3">
    <location>
        <begin position="553"/>
        <end position="575"/>
    </location>
</feature>
<dbReference type="GO" id="GO:0005545">
    <property type="term" value="F:1-phosphatidylinositol binding"/>
    <property type="evidence" value="ECO:0007669"/>
    <property type="project" value="InterPro"/>
</dbReference>
<feature type="compositionally biased region" description="Low complexity" evidence="3">
    <location>
        <begin position="620"/>
        <end position="645"/>
    </location>
</feature>
<dbReference type="Pfam" id="PF07651">
    <property type="entry name" value="ANTH"/>
    <property type="match status" value="1"/>
</dbReference>
<dbReference type="GO" id="GO:0005905">
    <property type="term" value="C:clathrin-coated pit"/>
    <property type="evidence" value="ECO:0007669"/>
    <property type="project" value="TreeGrafter"/>
</dbReference>
<dbReference type="Gene3D" id="1.20.58.150">
    <property type="entry name" value="ANTH domain"/>
    <property type="match status" value="1"/>
</dbReference>
<dbReference type="GO" id="GO:0032050">
    <property type="term" value="F:clathrin heavy chain binding"/>
    <property type="evidence" value="ECO:0007669"/>
    <property type="project" value="TreeGrafter"/>
</dbReference>
<feature type="compositionally biased region" description="Polar residues" evidence="3">
    <location>
        <begin position="776"/>
        <end position="790"/>
    </location>
</feature>
<feature type="compositionally biased region" description="Low complexity" evidence="3">
    <location>
        <begin position="353"/>
        <end position="376"/>
    </location>
</feature>
<dbReference type="EMBL" id="SFCI01000351">
    <property type="protein sequence ID" value="TFY80362.1"/>
    <property type="molecule type" value="Genomic_DNA"/>
</dbReference>
<feature type="compositionally biased region" description="Polar residues" evidence="3">
    <location>
        <begin position="302"/>
        <end position="319"/>
    </location>
</feature>
<keyword evidence="6" id="KW-1185">Reference proteome</keyword>
<dbReference type="InterPro" id="IPR014712">
    <property type="entry name" value="ANTH_dom_sf"/>
</dbReference>
<proteinExistence type="predicted"/>
<feature type="domain" description="AP180 N-terminal homology (ANTH)" evidence="4">
    <location>
        <begin position="2"/>
        <end position="198"/>
    </location>
</feature>
<evidence type="ECO:0000256" key="2">
    <source>
        <dbReference type="ARBA" id="ARBA00022490"/>
    </source>
</evidence>
<feature type="compositionally biased region" description="Gly residues" evidence="3">
    <location>
        <begin position="745"/>
        <end position="774"/>
    </location>
</feature>
<comment type="caution">
    <text evidence="5">The sequence shown here is derived from an EMBL/GenBank/DDBJ whole genome shotgun (WGS) entry which is preliminary data.</text>
</comment>
<comment type="subcellular location">
    <subcellularLocation>
        <location evidence="1">Cytoplasm</location>
    </subcellularLocation>
</comment>
<feature type="compositionally biased region" description="Low complexity" evidence="3">
    <location>
        <begin position="476"/>
        <end position="487"/>
    </location>
</feature>
<dbReference type="InterPro" id="IPR011417">
    <property type="entry name" value="ANTH_dom"/>
</dbReference>
<feature type="region of interest" description="Disordered" evidence="3">
    <location>
        <begin position="298"/>
        <end position="319"/>
    </location>
</feature>
<feature type="region of interest" description="Disordered" evidence="3">
    <location>
        <begin position="839"/>
        <end position="911"/>
    </location>
</feature>
<dbReference type="InterPro" id="IPR045192">
    <property type="entry name" value="AP180-like"/>
</dbReference>
<evidence type="ECO:0000256" key="1">
    <source>
        <dbReference type="ARBA" id="ARBA00004496"/>
    </source>
</evidence>
<protein>
    <recommendedName>
        <fullName evidence="4">AP180 N-terminal homology (ANTH) domain-containing protein</fullName>
    </recommendedName>
</protein>
<dbReference type="SUPFAM" id="SSF89009">
    <property type="entry name" value="GAT-like domain"/>
    <property type="match status" value="1"/>
</dbReference>
<gene>
    <name evidence="5" type="ORF">EWM64_g3651</name>
</gene>
<name>A0A4Y9ZZV4_9AGAM</name>
<evidence type="ECO:0000259" key="4">
    <source>
        <dbReference type="Pfam" id="PF07651"/>
    </source>
</evidence>
<feature type="compositionally biased region" description="Polar residues" evidence="3">
    <location>
        <begin position="714"/>
        <end position="724"/>
    </location>
</feature>
<dbReference type="AlphaFoldDB" id="A0A4Y9ZZV4"/>
<dbReference type="GO" id="GO:0000149">
    <property type="term" value="F:SNARE binding"/>
    <property type="evidence" value="ECO:0007669"/>
    <property type="project" value="TreeGrafter"/>
</dbReference>
<feature type="compositionally biased region" description="Low complexity" evidence="3">
    <location>
        <begin position="881"/>
        <end position="904"/>
    </location>
</feature>
<dbReference type="PANTHER" id="PTHR22951">
    <property type="entry name" value="CLATHRIN ASSEMBLY PROTEIN"/>
    <property type="match status" value="1"/>
</dbReference>
<feature type="region of interest" description="Disordered" evidence="3">
    <location>
        <begin position="213"/>
        <end position="257"/>
    </location>
</feature>
<feature type="compositionally biased region" description="Polar residues" evidence="3">
    <location>
        <begin position="385"/>
        <end position="410"/>
    </location>
</feature>
<feature type="compositionally biased region" description="Low complexity" evidence="3">
    <location>
        <begin position="335"/>
        <end position="344"/>
    </location>
</feature>
<feature type="region of interest" description="Disordered" evidence="3">
    <location>
        <begin position="704"/>
        <end position="825"/>
    </location>
</feature>
<dbReference type="GO" id="GO:0030136">
    <property type="term" value="C:clathrin-coated vesicle"/>
    <property type="evidence" value="ECO:0007669"/>
    <property type="project" value="InterPro"/>
</dbReference>
<keyword evidence="2" id="KW-0963">Cytoplasm</keyword>
<dbReference type="OrthoDB" id="44015at2759"/>
<feature type="compositionally biased region" description="Low complexity" evidence="3">
    <location>
        <begin position="725"/>
        <end position="738"/>
    </location>
</feature>
<sequence>MYLDSRIKGYRDLKHDAILVQSESNRDARLSISLEEDARRNGRSRPDPKPLVNIGGPIRSKTIMGRKLRVMTVDKGLLRETKTVQKMIDALVECRFYLDDLEDELSLTALRMLVKDLLILFQAGNEGVINVLEHYFEMSHVDAESALAIYRHFCKQTEHVVEYLGVAKKLQNLLNVPIPNMKHAPVSLVGALEEYLNDPNFEQNRIEYKTNKDAAERSERAGGNAKLAKVEKAPTPKAESAKPNAPSSSSGEPKPEAGKALADFFSAIEEEQHTMFNPATHSPTSNYFQQQAAYNPFVHPQATGSFPSQPFGQPQMQAQPTGFMQPQFTAMPSFQQQQQQQQQPQPQPPNPFQHPQQQQPQQQQPQQQQPQQQPQPNAFSPFLRPQTTGFLHPQSTGFLQPQATGSNPFRQSMLFPHTTGSQPFNAGNPMQPTPTGGNNSSPTQGRSLFQQNSAPATQPNFAQQQPSSSPFPPAPRASGPSARSAANQFMATPARPSSTPITAITNRATSPLQQVKTHQTGSRNPFGPVMTTPPPVPKQPTLMELTMGFGSDQTQQHQQQQHQQQQPQQVQPQQTGFNITGMPMSSSPAPQGAGMAGVASSFTFNKDSKPEDKKPSLSTSGLPNFLSNSSNSSPLTSQMTSTTTTGSNFSDSIFSALSSQPTGVTSGTGPGSAFNPTSPPVRSHTTGFSGIKAFKPTSSFGASLLESLPPIPQSQPGTPNLSGQPTGVSGGNSSSNPTSPLPPFGGIGNGTGGNTGGGIGSFNTGAGGGAGAGGFNPQSTGFPSLNSQPTGAGGGFQSFGGAGDMGKTTGVGLRPQMTGGGANPFRATMFATGAGGPFGGQSGAFGGPTSNSTPAFNAGGGAPLFPQTTGGNPFGAFRSGQQSQQQQHYQQQQQQQQHQQHQQQNGTASLI</sequence>
<dbReference type="PANTHER" id="PTHR22951:SF5">
    <property type="entry name" value="PHOSPHATIDYLINOSITOL-BINDING CLATHRIN ASSEMBLY PROTEIN LAP"/>
    <property type="match status" value="1"/>
</dbReference>
<dbReference type="STRING" id="135208.A0A4Y9ZZV4"/>
<feature type="compositionally biased region" description="Polar residues" evidence="3">
    <location>
        <begin position="418"/>
        <end position="457"/>
    </location>
</feature>
<dbReference type="FunFam" id="1.20.58.150:FF:000004">
    <property type="entry name" value="ENTH domain protein"/>
    <property type="match status" value="1"/>
</dbReference>
<accession>A0A4Y9ZZV4</accession>
<dbReference type="Proteomes" id="UP000298061">
    <property type="component" value="Unassembled WGS sequence"/>
</dbReference>
<feature type="region of interest" description="Disordered" evidence="3">
    <location>
        <begin position="660"/>
        <end position="692"/>
    </location>
</feature>
<feature type="compositionally biased region" description="Gly residues" evidence="3">
    <location>
        <begin position="791"/>
        <end position="804"/>
    </location>
</feature>
<evidence type="ECO:0000256" key="3">
    <source>
        <dbReference type="SAM" id="MobiDB-lite"/>
    </source>
</evidence>
<dbReference type="GO" id="GO:0072583">
    <property type="term" value="P:clathrin-dependent endocytosis"/>
    <property type="evidence" value="ECO:0007669"/>
    <property type="project" value="InterPro"/>
</dbReference>
<feature type="compositionally biased region" description="Low complexity" evidence="3">
    <location>
        <begin position="458"/>
        <end position="468"/>
    </location>
</feature>
<dbReference type="GO" id="GO:0048268">
    <property type="term" value="P:clathrin coat assembly"/>
    <property type="evidence" value="ECO:0007669"/>
    <property type="project" value="InterPro"/>
</dbReference>
<feature type="compositionally biased region" description="Basic and acidic residues" evidence="3">
    <location>
        <begin position="606"/>
        <end position="615"/>
    </location>
</feature>
<dbReference type="GO" id="GO:0005546">
    <property type="term" value="F:phosphatidylinositol-4,5-bisphosphate binding"/>
    <property type="evidence" value="ECO:0007669"/>
    <property type="project" value="TreeGrafter"/>
</dbReference>
<dbReference type="GO" id="GO:0006900">
    <property type="term" value="P:vesicle budding from membrane"/>
    <property type="evidence" value="ECO:0007669"/>
    <property type="project" value="TreeGrafter"/>
</dbReference>
<evidence type="ECO:0000313" key="6">
    <source>
        <dbReference type="Proteomes" id="UP000298061"/>
    </source>
</evidence>
<feature type="compositionally biased region" description="Polar residues" evidence="3">
    <location>
        <begin position="495"/>
        <end position="523"/>
    </location>
</feature>
<reference evidence="5 6" key="1">
    <citation type="submission" date="2019-02" db="EMBL/GenBank/DDBJ databases">
        <title>Genome sequencing of the rare red list fungi Hericium alpestre (H. flagellum).</title>
        <authorList>
            <person name="Buettner E."/>
            <person name="Kellner H."/>
        </authorList>
    </citation>
    <scope>NUCLEOTIDE SEQUENCE [LARGE SCALE GENOMIC DNA]</scope>
    <source>
        <strain evidence="5 6">DSM 108284</strain>
    </source>
</reference>
<organism evidence="5 6">
    <name type="scientific">Hericium alpestre</name>
    <dbReference type="NCBI Taxonomy" id="135208"/>
    <lineage>
        <taxon>Eukaryota</taxon>
        <taxon>Fungi</taxon>
        <taxon>Dikarya</taxon>
        <taxon>Basidiomycota</taxon>
        <taxon>Agaricomycotina</taxon>
        <taxon>Agaricomycetes</taxon>
        <taxon>Russulales</taxon>
        <taxon>Hericiaceae</taxon>
        <taxon>Hericium</taxon>
    </lineage>
</organism>
<feature type="region of interest" description="Disordered" evidence="3">
    <location>
        <begin position="332"/>
        <end position="645"/>
    </location>
</feature>